<dbReference type="PANTHER" id="PTHR30309:SF0">
    <property type="entry name" value="GLYCEROL-3-PHOSPHATE ACYLTRANSFERASE-RELATED"/>
    <property type="match status" value="1"/>
</dbReference>
<keyword evidence="11" id="KW-0012">Acyltransferase</keyword>
<keyword evidence="4 10" id="KW-0812">Transmembrane</keyword>
<dbReference type="NCBIfam" id="TIGR00023">
    <property type="entry name" value="glycerol-3-phosphate 1-O-acyltransferase PlsY"/>
    <property type="match status" value="1"/>
</dbReference>
<gene>
    <name evidence="10 11" type="primary">plsY</name>
    <name evidence="11" type="ORF">Pan189_05170</name>
</gene>
<keyword evidence="6 10" id="KW-0443">Lipid metabolism</keyword>
<dbReference type="InterPro" id="IPR003811">
    <property type="entry name" value="G3P_acylTferase_PlsY"/>
</dbReference>
<keyword evidence="12" id="KW-1185">Reference proteome</keyword>
<sequence>MSPSVSLFVAAVISYLIGSLTFGLWIARYVRGIDIREHGSRNIGATNVGRVIGMKWGLFCLFLDALKGLIPALILPRLLFEDPFYRGHATVLCGIAAIVGHVFPIYLRFRGGKGVATAAGVAGAISWPGLLAAVITFAVSVALSRFVALGSLFAAVAYSIVALAMTPEPFGPANWSSTAFAIAVPILIVVRHIPNIGRIINGTEAKIGSQPETPESTASSG</sequence>
<dbReference type="HAMAP" id="MF_01043">
    <property type="entry name" value="PlsY"/>
    <property type="match status" value="1"/>
</dbReference>
<feature type="transmembrane region" description="Helical" evidence="10">
    <location>
        <begin position="172"/>
        <end position="190"/>
    </location>
</feature>
<evidence type="ECO:0000256" key="5">
    <source>
        <dbReference type="ARBA" id="ARBA00022989"/>
    </source>
</evidence>
<feature type="transmembrane region" description="Helical" evidence="10">
    <location>
        <begin position="56"/>
        <end position="75"/>
    </location>
</feature>
<evidence type="ECO:0000256" key="6">
    <source>
        <dbReference type="ARBA" id="ARBA00023098"/>
    </source>
</evidence>
<keyword evidence="3 10" id="KW-0808">Transferase</keyword>
<evidence type="ECO:0000256" key="10">
    <source>
        <dbReference type="HAMAP-Rule" id="MF_01043"/>
    </source>
</evidence>
<dbReference type="AlphaFoldDB" id="A0A517QWX2"/>
<organism evidence="11 12">
    <name type="scientific">Stratiformator vulcanicus</name>
    <dbReference type="NCBI Taxonomy" id="2527980"/>
    <lineage>
        <taxon>Bacteria</taxon>
        <taxon>Pseudomonadati</taxon>
        <taxon>Planctomycetota</taxon>
        <taxon>Planctomycetia</taxon>
        <taxon>Planctomycetales</taxon>
        <taxon>Planctomycetaceae</taxon>
        <taxon>Stratiformator</taxon>
    </lineage>
</organism>
<evidence type="ECO:0000256" key="1">
    <source>
        <dbReference type="ARBA" id="ARBA00022475"/>
    </source>
</evidence>
<evidence type="ECO:0000256" key="4">
    <source>
        <dbReference type="ARBA" id="ARBA00022692"/>
    </source>
</evidence>
<comment type="similarity">
    <text evidence="10">Belongs to the PlsY family.</text>
</comment>
<name>A0A517QWX2_9PLAN</name>
<dbReference type="GO" id="GO:0005886">
    <property type="term" value="C:plasma membrane"/>
    <property type="evidence" value="ECO:0007669"/>
    <property type="project" value="UniProtKB-SubCell"/>
</dbReference>
<dbReference type="UniPathway" id="UPA00085"/>
<feature type="transmembrane region" description="Helical" evidence="10">
    <location>
        <begin position="146"/>
        <end position="166"/>
    </location>
</feature>
<feature type="transmembrane region" description="Helical" evidence="10">
    <location>
        <begin position="87"/>
        <end position="109"/>
    </location>
</feature>
<comment type="subcellular location">
    <subcellularLocation>
        <location evidence="10">Cell membrane</location>
        <topology evidence="10">Multi-pass membrane protein</topology>
    </subcellularLocation>
</comment>
<evidence type="ECO:0000256" key="2">
    <source>
        <dbReference type="ARBA" id="ARBA00022516"/>
    </source>
</evidence>
<feature type="transmembrane region" description="Helical" evidence="10">
    <location>
        <begin position="7"/>
        <end position="27"/>
    </location>
</feature>
<evidence type="ECO:0000313" key="11">
    <source>
        <dbReference type="EMBL" id="QDT36162.1"/>
    </source>
</evidence>
<feature type="transmembrane region" description="Helical" evidence="10">
    <location>
        <begin position="115"/>
        <end position="139"/>
    </location>
</feature>
<comment type="subunit">
    <text evidence="10">Probably interacts with PlsX.</text>
</comment>
<dbReference type="SMART" id="SM01207">
    <property type="entry name" value="G3P_acyltransf"/>
    <property type="match status" value="1"/>
</dbReference>
<dbReference type="Pfam" id="PF02660">
    <property type="entry name" value="G3P_acyltransf"/>
    <property type="match status" value="1"/>
</dbReference>
<keyword evidence="8 10" id="KW-0594">Phospholipid biosynthesis</keyword>
<dbReference type="GO" id="GO:0008654">
    <property type="term" value="P:phospholipid biosynthetic process"/>
    <property type="evidence" value="ECO:0007669"/>
    <property type="project" value="UniProtKB-UniRule"/>
</dbReference>
<evidence type="ECO:0000256" key="7">
    <source>
        <dbReference type="ARBA" id="ARBA00023136"/>
    </source>
</evidence>
<keyword evidence="2 10" id="KW-0444">Lipid biosynthesis</keyword>
<evidence type="ECO:0000313" key="12">
    <source>
        <dbReference type="Proteomes" id="UP000317318"/>
    </source>
</evidence>
<protein>
    <recommendedName>
        <fullName evidence="10">Glycerol-3-phosphate acyltransferase</fullName>
    </recommendedName>
    <alternativeName>
        <fullName evidence="10">Acyl-PO4 G3P acyltransferase</fullName>
    </alternativeName>
    <alternativeName>
        <fullName evidence="10">Acyl-phosphate--glycerol-3-phosphate acyltransferase</fullName>
    </alternativeName>
    <alternativeName>
        <fullName evidence="10">G3P acyltransferase</fullName>
        <shortName evidence="10">GPAT</shortName>
        <ecNumber evidence="10">2.3.1.275</ecNumber>
    </alternativeName>
    <alternativeName>
        <fullName evidence="10">Lysophosphatidic acid synthase</fullName>
        <shortName evidence="10">LPA synthase</shortName>
    </alternativeName>
</protein>
<comment type="function">
    <text evidence="10">Catalyzes the transfer of an acyl group from acyl-phosphate (acyl-PO(4)) to glycerol-3-phosphate (G3P) to form lysophosphatidic acid (LPA). This enzyme utilizes acyl-phosphate as fatty acyl donor, but not acyl-CoA or acyl-ACP.</text>
</comment>
<comment type="catalytic activity">
    <reaction evidence="10">
        <text>an acyl phosphate + sn-glycerol 3-phosphate = a 1-acyl-sn-glycero-3-phosphate + phosphate</text>
        <dbReference type="Rhea" id="RHEA:34075"/>
        <dbReference type="ChEBI" id="CHEBI:43474"/>
        <dbReference type="ChEBI" id="CHEBI:57597"/>
        <dbReference type="ChEBI" id="CHEBI:57970"/>
        <dbReference type="ChEBI" id="CHEBI:59918"/>
        <dbReference type="EC" id="2.3.1.275"/>
    </reaction>
</comment>
<dbReference type="KEGG" id="svp:Pan189_05170"/>
<evidence type="ECO:0000256" key="8">
    <source>
        <dbReference type="ARBA" id="ARBA00023209"/>
    </source>
</evidence>
<dbReference type="GO" id="GO:0043772">
    <property type="term" value="F:acyl-phosphate glycerol-3-phosphate acyltransferase activity"/>
    <property type="evidence" value="ECO:0007669"/>
    <property type="project" value="UniProtKB-UniRule"/>
</dbReference>
<evidence type="ECO:0000256" key="9">
    <source>
        <dbReference type="ARBA" id="ARBA00023264"/>
    </source>
</evidence>
<dbReference type="OrthoDB" id="9777124at2"/>
<dbReference type="Proteomes" id="UP000317318">
    <property type="component" value="Chromosome"/>
</dbReference>
<dbReference type="EMBL" id="CP036268">
    <property type="protein sequence ID" value="QDT36162.1"/>
    <property type="molecule type" value="Genomic_DNA"/>
</dbReference>
<keyword evidence="1 10" id="KW-1003">Cell membrane</keyword>
<dbReference type="RefSeq" id="WP_145362386.1">
    <property type="nucleotide sequence ID" value="NZ_CP036268.1"/>
</dbReference>
<keyword evidence="9 10" id="KW-1208">Phospholipid metabolism</keyword>
<keyword evidence="5 10" id="KW-1133">Transmembrane helix</keyword>
<reference evidence="11 12" key="1">
    <citation type="submission" date="2019-02" db="EMBL/GenBank/DDBJ databases">
        <title>Deep-cultivation of Planctomycetes and their phenomic and genomic characterization uncovers novel biology.</title>
        <authorList>
            <person name="Wiegand S."/>
            <person name="Jogler M."/>
            <person name="Boedeker C."/>
            <person name="Pinto D."/>
            <person name="Vollmers J."/>
            <person name="Rivas-Marin E."/>
            <person name="Kohn T."/>
            <person name="Peeters S.H."/>
            <person name="Heuer A."/>
            <person name="Rast P."/>
            <person name="Oberbeckmann S."/>
            <person name="Bunk B."/>
            <person name="Jeske O."/>
            <person name="Meyerdierks A."/>
            <person name="Storesund J.E."/>
            <person name="Kallscheuer N."/>
            <person name="Luecker S."/>
            <person name="Lage O.M."/>
            <person name="Pohl T."/>
            <person name="Merkel B.J."/>
            <person name="Hornburger P."/>
            <person name="Mueller R.-W."/>
            <person name="Bruemmer F."/>
            <person name="Labrenz M."/>
            <person name="Spormann A.M."/>
            <person name="Op den Camp H."/>
            <person name="Overmann J."/>
            <person name="Amann R."/>
            <person name="Jetten M.S.M."/>
            <person name="Mascher T."/>
            <person name="Medema M.H."/>
            <person name="Devos D.P."/>
            <person name="Kaster A.-K."/>
            <person name="Ovreas L."/>
            <person name="Rohde M."/>
            <person name="Galperin M.Y."/>
            <person name="Jogler C."/>
        </authorList>
    </citation>
    <scope>NUCLEOTIDE SEQUENCE [LARGE SCALE GENOMIC DNA]</scope>
    <source>
        <strain evidence="11 12">Pan189</strain>
    </source>
</reference>
<dbReference type="EC" id="2.3.1.275" evidence="10"/>
<accession>A0A517QWX2</accession>
<proteinExistence type="inferred from homology"/>
<comment type="pathway">
    <text evidence="10">Lipid metabolism; phospholipid metabolism.</text>
</comment>
<dbReference type="PANTHER" id="PTHR30309">
    <property type="entry name" value="INNER MEMBRANE PROTEIN YGIH"/>
    <property type="match status" value="1"/>
</dbReference>
<keyword evidence="7 10" id="KW-0472">Membrane</keyword>
<evidence type="ECO:0000256" key="3">
    <source>
        <dbReference type="ARBA" id="ARBA00022679"/>
    </source>
</evidence>